<keyword evidence="1" id="KW-0812">Transmembrane</keyword>
<dbReference type="Proteomes" id="UP000279228">
    <property type="component" value="Unassembled WGS sequence"/>
</dbReference>
<dbReference type="EMBL" id="RFFN01000009">
    <property type="protein sequence ID" value="RMH94259.1"/>
    <property type="molecule type" value="Genomic_DNA"/>
</dbReference>
<dbReference type="RefSeq" id="WP_122099893.1">
    <property type="nucleotide sequence ID" value="NZ_JAMOHS010000029.1"/>
</dbReference>
<evidence type="ECO:0000313" key="2">
    <source>
        <dbReference type="EMBL" id="RMH94259.1"/>
    </source>
</evidence>
<gene>
    <name evidence="2" type="ORF">EA798_18470</name>
</gene>
<feature type="transmembrane region" description="Helical" evidence="1">
    <location>
        <begin position="7"/>
        <end position="28"/>
    </location>
</feature>
<keyword evidence="1" id="KW-1133">Transmembrane helix</keyword>
<sequence>MKSKIFKFLQFLIGICAIGAIVYGLWLLIKEFLSALAAASPEITAAIIGAMATILVGISALLISQAHERKRAADEAHRLKKIEIYQGFVDIISRMMGASNKNLSLKEVDPQELVCFAFKFKSDILLWGSPKVIKAQIYFETVSGSGDTKNLFRAVNSLYLAIREDIGLSNSGLTSLELVKLSLNPEARKEIEQ</sequence>
<reference evidence="2 3" key="1">
    <citation type="submission" date="2018-10" db="EMBL/GenBank/DDBJ databases">
        <title>Pseudomonas songnenensis NEAU-ST5-5(T) genome.</title>
        <authorList>
            <person name="Pengp J."/>
            <person name="Liu Z.-P."/>
        </authorList>
    </citation>
    <scope>NUCLEOTIDE SEQUENCE [LARGE SCALE GENOMIC DNA]</scope>
    <source>
        <strain evidence="2 3">NEAU-ST5-5</strain>
    </source>
</reference>
<keyword evidence="3" id="KW-1185">Reference proteome</keyword>
<keyword evidence="1" id="KW-0472">Membrane</keyword>
<evidence type="ECO:0008006" key="4">
    <source>
        <dbReference type="Google" id="ProtNLM"/>
    </source>
</evidence>
<evidence type="ECO:0000256" key="1">
    <source>
        <dbReference type="SAM" id="Phobius"/>
    </source>
</evidence>
<organism evidence="2 3">
    <name type="scientific">Pseudomonas songnenensis</name>
    <dbReference type="NCBI Taxonomy" id="1176259"/>
    <lineage>
        <taxon>Bacteria</taxon>
        <taxon>Pseudomonadati</taxon>
        <taxon>Pseudomonadota</taxon>
        <taxon>Gammaproteobacteria</taxon>
        <taxon>Pseudomonadales</taxon>
        <taxon>Pseudomonadaceae</taxon>
        <taxon>Pseudomonas</taxon>
    </lineage>
</organism>
<name>A0ABX9UPG2_9PSED</name>
<proteinExistence type="predicted"/>
<feature type="transmembrane region" description="Helical" evidence="1">
    <location>
        <begin position="43"/>
        <end position="63"/>
    </location>
</feature>
<evidence type="ECO:0000313" key="3">
    <source>
        <dbReference type="Proteomes" id="UP000279228"/>
    </source>
</evidence>
<protein>
    <recommendedName>
        <fullName evidence="4">DUF4760 domain-containing protein</fullName>
    </recommendedName>
</protein>
<comment type="caution">
    <text evidence="2">The sequence shown here is derived from an EMBL/GenBank/DDBJ whole genome shotgun (WGS) entry which is preliminary data.</text>
</comment>
<accession>A0ABX9UPG2</accession>